<dbReference type="GO" id="GO:0042398">
    <property type="term" value="P:modified amino acid biosynthetic process"/>
    <property type="evidence" value="ECO:0007669"/>
    <property type="project" value="InterPro"/>
</dbReference>
<sequence>MPTLGVEEEYLLLAADSAMPAPRVEQVRGAAALEAITSAAEVQTELLQAQVEVATPVCRALAEVGGHLLRLRHAMALGAESSGCRLALCGAAPVRDSVPVPVTPTKRYLGLQAYAPRLVDEQLINGMHVHVGVPDRAAGVEVLNRIRDWLPVLVAMAANSPLWEGRDTGFASWRTLVFGRWPVTGPPPFFDGVADYESRVTRLLESGVIADRGQIYWQARLSEKYPTVEIRCPDLQLRADDAVMLAGIARALVATALAETRHAVPAAAGTQELLQAATWQAARHGLKGPLVDPRGRSRGAQEVVGMLMEHIADALADGGDARAVSSLVDRLFREGTGAERQRAAMSGGGMPALIDLITTRSTAL</sequence>
<evidence type="ECO:0000256" key="4">
    <source>
        <dbReference type="ARBA" id="ARBA00048819"/>
    </source>
</evidence>
<comment type="function">
    <text evidence="5">ATP-dependent carboxylate-amine ligase which exhibits weak glutamate--cysteine ligase activity.</text>
</comment>
<dbReference type="EMBL" id="JZWV01000839">
    <property type="protein sequence ID" value="KJY27406.1"/>
    <property type="molecule type" value="Genomic_DNA"/>
</dbReference>
<evidence type="ECO:0000256" key="1">
    <source>
        <dbReference type="ARBA" id="ARBA00022598"/>
    </source>
</evidence>
<dbReference type="OrthoDB" id="9803842at2"/>
<name>A0A0F4J3C3_9ACTN</name>
<evidence type="ECO:0000313" key="7">
    <source>
        <dbReference type="Proteomes" id="UP000033551"/>
    </source>
</evidence>
<keyword evidence="7" id="KW-1185">Reference proteome</keyword>
<dbReference type="AlphaFoldDB" id="A0A0F4J3C3"/>
<keyword evidence="2 5" id="KW-0547">Nucleotide-binding</keyword>
<dbReference type="InterPro" id="IPR011793">
    <property type="entry name" value="YbdK"/>
</dbReference>
<comment type="catalytic activity">
    <reaction evidence="4 5">
        <text>L-cysteine + L-glutamate + ATP = gamma-L-glutamyl-L-cysteine + ADP + phosphate + H(+)</text>
        <dbReference type="Rhea" id="RHEA:13285"/>
        <dbReference type="ChEBI" id="CHEBI:15378"/>
        <dbReference type="ChEBI" id="CHEBI:29985"/>
        <dbReference type="ChEBI" id="CHEBI:30616"/>
        <dbReference type="ChEBI" id="CHEBI:35235"/>
        <dbReference type="ChEBI" id="CHEBI:43474"/>
        <dbReference type="ChEBI" id="CHEBI:58173"/>
        <dbReference type="ChEBI" id="CHEBI:456216"/>
        <dbReference type="EC" id="6.3.2.2"/>
    </reaction>
</comment>
<evidence type="ECO:0000313" key="6">
    <source>
        <dbReference type="EMBL" id="KJY27406.1"/>
    </source>
</evidence>
<dbReference type="InterPro" id="IPR050141">
    <property type="entry name" value="GCL_type2/YbdK_subfam"/>
</dbReference>
<dbReference type="InterPro" id="IPR006336">
    <property type="entry name" value="GCS2"/>
</dbReference>
<accession>A0A0F4J3C3</accession>
<dbReference type="InterPro" id="IPR014746">
    <property type="entry name" value="Gln_synth/guanido_kin_cat_dom"/>
</dbReference>
<organism evidence="6 7">
    <name type="scientific">Streptomyces katrae</name>
    <dbReference type="NCBI Taxonomy" id="68223"/>
    <lineage>
        <taxon>Bacteria</taxon>
        <taxon>Bacillati</taxon>
        <taxon>Actinomycetota</taxon>
        <taxon>Actinomycetes</taxon>
        <taxon>Kitasatosporales</taxon>
        <taxon>Streptomycetaceae</taxon>
        <taxon>Streptomyces</taxon>
    </lineage>
</organism>
<evidence type="ECO:0000256" key="2">
    <source>
        <dbReference type="ARBA" id="ARBA00022741"/>
    </source>
</evidence>
<dbReference type="GO" id="GO:0004357">
    <property type="term" value="F:glutamate-cysteine ligase activity"/>
    <property type="evidence" value="ECO:0007669"/>
    <property type="project" value="UniProtKB-EC"/>
</dbReference>
<dbReference type="PATRIC" id="fig|68223.7.peg.1769"/>
<dbReference type="PANTHER" id="PTHR36510:SF1">
    <property type="entry name" value="GLUTAMATE--CYSTEINE LIGASE 2-RELATED"/>
    <property type="match status" value="1"/>
</dbReference>
<dbReference type="GO" id="GO:0005524">
    <property type="term" value="F:ATP binding"/>
    <property type="evidence" value="ECO:0007669"/>
    <property type="project" value="UniProtKB-KW"/>
</dbReference>
<keyword evidence="3 5" id="KW-0067">ATP-binding</keyword>
<dbReference type="SUPFAM" id="SSF55931">
    <property type="entry name" value="Glutamine synthetase/guanido kinase"/>
    <property type="match status" value="1"/>
</dbReference>
<dbReference type="EC" id="6.3.2.2" evidence="5"/>
<dbReference type="Gene3D" id="3.30.590.20">
    <property type="match status" value="1"/>
</dbReference>
<comment type="caution">
    <text evidence="6">The sequence shown here is derived from an EMBL/GenBank/DDBJ whole genome shotgun (WGS) entry which is preliminary data.</text>
</comment>
<reference evidence="6 7" key="1">
    <citation type="submission" date="2015-02" db="EMBL/GenBank/DDBJ databases">
        <authorList>
            <person name="Ju K.-S."/>
            <person name="Doroghazi J.R."/>
            <person name="Metcalf W."/>
        </authorList>
    </citation>
    <scope>NUCLEOTIDE SEQUENCE [LARGE SCALE GENOMIC DNA]</scope>
    <source>
        <strain evidence="6 7">NRRL ISP-5550</strain>
    </source>
</reference>
<proteinExistence type="inferred from homology"/>
<keyword evidence="1 5" id="KW-0436">Ligase</keyword>
<gene>
    <name evidence="6" type="ORF">VR44_27665</name>
</gene>
<comment type="similarity">
    <text evidence="5">Belongs to the glutamate--cysteine ligase type 2 family. YbdK subfamily.</text>
</comment>
<protein>
    <recommendedName>
        <fullName evidence="5">Putative glutamate--cysteine ligase 2</fullName>
        <ecNumber evidence="5">6.3.2.2</ecNumber>
    </recommendedName>
    <alternativeName>
        <fullName evidence="5">Gamma-glutamylcysteine synthetase 2</fullName>
        <shortName evidence="5">GCS 2</shortName>
        <shortName evidence="5">Gamma-GCS 2</shortName>
    </alternativeName>
</protein>
<dbReference type="Pfam" id="PF04107">
    <property type="entry name" value="GCS2"/>
    <property type="match status" value="1"/>
</dbReference>
<dbReference type="PANTHER" id="PTHR36510">
    <property type="entry name" value="GLUTAMATE--CYSTEINE LIGASE 2-RELATED"/>
    <property type="match status" value="1"/>
</dbReference>
<dbReference type="NCBIfam" id="TIGR02050">
    <property type="entry name" value="gshA_cyan_rel"/>
    <property type="match status" value="1"/>
</dbReference>
<evidence type="ECO:0000256" key="5">
    <source>
        <dbReference type="HAMAP-Rule" id="MF_01609"/>
    </source>
</evidence>
<dbReference type="HAMAP" id="MF_01609">
    <property type="entry name" value="Glu_cys_ligase_2"/>
    <property type="match status" value="1"/>
</dbReference>
<dbReference type="NCBIfam" id="NF010041">
    <property type="entry name" value="PRK13517.1-1"/>
    <property type="match status" value="1"/>
</dbReference>
<dbReference type="Proteomes" id="UP000033551">
    <property type="component" value="Unassembled WGS sequence"/>
</dbReference>
<evidence type="ECO:0000256" key="3">
    <source>
        <dbReference type="ARBA" id="ARBA00022840"/>
    </source>
</evidence>